<dbReference type="Pfam" id="PF00413">
    <property type="entry name" value="Peptidase_M10"/>
    <property type="match status" value="1"/>
</dbReference>
<sequence length="238" mass="27097">MYLHICDVLVIVVAVVTSLTEAFPVKDEKDAVLLRLKSGNGTKWAKNVIRYKILTYTKDLDVSTVQRLFKRAFGVSINLLYVAVHEFGHSLGLDHSDVPDAIMFPTYREYNATLHLHSDDIEGIQMLYVIEGYPRNISKWHLPDVNKPYTDAFSFGIRTFFIAGDSYYRYNDMSMEVDPDYPKTVARMWFGCYGGIMEMGLDQTHMSTVKPYDEDSGQSLSMFFGLLLVSLAANVILM</sequence>
<evidence type="ECO:0000256" key="10">
    <source>
        <dbReference type="PROSITE-ProRule" id="PRU01011"/>
    </source>
</evidence>
<dbReference type="InterPro" id="IPR036375">
    <property type="entry name" value="Hemopexin-like_dom_sf"/>
</dbReference>
<evidence type="ECO:0000256" key="2">
    <source>
        <dbReference type="ARBA" id="ARBA00022670"/>
    </source>
</evidence>
<keyword evidence="7" id="KW-0482">Metalloprotease</keyword>
<dbReference type="Proteomes" id="UP001208570">
    <property type="component" value="Unassembled WGS sequence"/>
</dbReference>
<keyword evidence="6 9" id="KW-0862">Zinc</keyword>
<name>A0AAD9JJU6_9ANNE</name>
<evidence type="ECO:0000313" key="14">
    <source>
        <dbReference type="Proteomes" id="UP001208570"/>
    </source>
</evidence>
<evidence type="ECO:0000256" key="5">
    <source>
        <dbReference type="ARBA" id="ARBA00022801"/>
    </source>
</evidence>
<feature type="signal peptide" evidence="11">
    <location>
        <begin position="1"/>
        <end position="22"/>
    </location>
</feature>
<dbReference type="GO" id="GO:0008270">
    <property type="term" value="F:zinc ion binding"/>
    <property type="evidence" value="ECO:0007669"/>
    <property type="project" value="InterPro"/>
</dbReference>
<dbReference type="PANTHER" id="PTHR10201:SF291">
    <property type="entry name" value="MATRIX METALLOPROTEINASE 1, ISOFORM C-RELATED"/>
    <property type="match status" value="1"/>
</dbReference>
<proteinExistence type="inferred from homology"/>
<feature type="domain" description="Peptidase metallopeptidase" evidence="12">
    <location>
        <begin position="40"/>
        <end position="130"/>
    </location>
</feature>
<protein>
    <recommendedName>
        <fullName evidence="12">Peptidase metallopeptidase domain-containing protein</fullName>
    </recommendedName>
</protein>
<dbReference type="GO" id="GO:0006508">
    <property type="term" value="P:proteolysis"/>
    <property type="evidence" value="ECO:0007669"/>
    <property type="project" value="UniProtKB-KW"/>
</dbReference>
<keyword evidence="4 11" id="KW-0732">Signal</keyword>
<dbReference type="InterPro" id="IPR021190">
    <property type="entry name" value="Pept_M10A"/>
</dbReference>
<evidence type="ECO:0000256" key="3">
    <source>
        <dbReference type="ARBA" id="ARBA00022723"/>
    </source>
</evidence>
<dbReference type="InterPro" id="IPR018487">
    <property type="entry name" value="Hemopexin-like_repeat"/>
</dbReference>
<dbReference type="EMBL" id="JAODUP010000285">
    <property type="protein sequence ID" value="KAK2153800.1"/>
    <property type="molecule type" value="Genomic_DNA"/>
</dbReference>
<organism evidence="13 14">
    <name type="scientific">Paralvinella palmiformis</name>
    <dbReference type="NCBI Taxonomy" id="53620"/>
    <lineage>
        <taxon>Eukaryota</taxon>
        <taxon>Metazoa</taxon>
        <taxon>Spiralia</taxon>
        <taxon>Lophotrochozoa</taxon>
        <taxon>Annelida</taxon>
        <taxon>Polychaeta</taxon>
        <taxon>Sedentaria</taxon>
        <taxon>Canalipalpata</taxon>
        <taxon>Terebellida</taxon>
        <taxon>Terebelliformia</taxon>
        <taxon>Alvinellidae</taxon>
        <taxon>Paralvinella</taxon>
    </lineage>
</organism>
<keyword evidence="5" id="KW-0378">Hydrolase</keyword>
<keyword evidence="14" id="KW-1185">Reference proteome</keyword>
<keyword evidence="3 9" id="KW-0479">Metal-binding</keyword>
<comment type="cofactor">
    <cofactor evidence="9">
        <name>Zn(2+)</name>
        <dbReference type="ChEBI" id="CHEBI:29105"/>
    </cofactor>
    <text evidence="9">Binds 2 Zn(2+) ions per subunit.</text>
</comment>
<evidence type="ECO:0000313" key="13">
    <source>
        <dbReference type="EMBL" id="KAK2153800.1"/>
    </source>
</evidence>
<keyword evidence="2" id="KW-0645">Protease</keyword>
<dbReference type="SUPFAM" id="SSF55486">
    <property type="entry name" value="Metalloproteases ('zincins'), catalytic domain"/>
    <property type="match status" value="1"/>
</dbReference>
<evidence type="ECO:0000259" key="12">
    <source>
        <dbReference type="SMART" id="SM00235"/>
    </source>
</evidence>
<feature type="binding site" evidence="9">
    <location>
        <position position="95"/>
    </location>
    <ligand>
        <name>Zn(2+)</name>
        <dbReference type="ChEBI" id="CHEBI:29105"/>
        <label>2</label>
        <note>catalytic</note>
    </ligand>
</feature>
<reference evidence="13" key="1">
    <citation type="journal article" date="2023" name="Mol. Biol. Evol.">
        <title>Third-Generation Sequencing Reveals the Adaptive Role of the Epigenome in Three Deep-Sea Polychaetes.</title>
        <authorList>
            <person name="Perez M."/>
            <person name="Aroh O."/>
            <person name="Sun Y."/>
            <person name="Lan Y."/>
            <person name="Juniper S.K."/>
            <person name="Young C.R."/>
            <person name="Angers B."/>
            <person name="Qian P.Y."/>
        </authorList>
    </citation>
    <scope>NUCLEOTIDE SEQUENCE</scope>
    <source>
        <strain evidence="13">P08H-3</strain>
    </source>
</reference>
<accession>A0AAD9JJU6</accession>
<feature type="binding site" evidence="9">
    <location>
        <position position="89"/>
    </location>
    <ligand>
        <name>Zn(2+)</name>
        <dbReference type="ChEBI" id="CHEBI:29105"/>
        <label>2</label>
        <note>catalytic</note>
    </ligand>
</feature>
<dbReference type="SUPFAM" id="SSF50923">
    <property type="entry name" value="Hemopexin-like domain"/>
    <property type="match status" value="1"/>
</dbReference>
<dbReference type="PROSITE" id="PS51642">
    <property type="entry name" value="HEMOPEXIN_2"/>
    <property type="match status" value="1"/>
</dbReference>
<evidence type="ECO:0000256" key="11">
    <source>
        <dbReference type="SAM" id="SignalP"/>
    </source>
</evidence>
<feature type="active site" evidence="8">
    <location>
        <position position="86"/>
    </location>
</feature>
<comment type="caution">
    <text evidence="13">The sequence shown here is derived from an EMBL/GenBank/DDBJ whole genome shotgun (WGS) entry which is preliminary data.</text>
</comment>
<dbReference type="GO" id="GO:0031012">
    <property type="term" value="C:extracellular matrix"/>
    <property type="evidence" value="ECO:0007669"/>
    <property type="project" value="InterPro"/>
</dbReference>
<comment type="similarity">
    <text evidence="1">Belongs to the peptidase M10A family.</text>
</comment>
<dbReference type="InterPro" id="IPR024079">
    <property type="entry name" value="MetalloPept_cat_dom_sf"/>
</dbReference>
<dbReference type="PRINTS" id="PR00138">
    <property type="entry name" value="MATRIXIN"/>
</dbReference>
<feature type="binding site" evidence="9">
    <location>
        <position position="85"/>
    </location>
    <ligand>
        <name>Zn(2+)</name>
        <dbReference type="ChEBI" id="CHEBI:29105"/>
        <label>2</label>
        <note>catalytic</note>
    </ligand>
</feature>
<dbReference type="InterPro" id="IPR001818">
    <property type="entry name" value="Pept_M10_metallopeptidase"/>
</dbReference>
<dbReference type="GO" id="GO:0004222">
    <property type="term" value="F:metalloendopeptidase activity"/>
    <property type="evidence" value="ECO:0007669"/>
    <property type="project" value="InterPro"/>
</dbReference>
<evidence type="ECO:0000256" key="8">
    <source>
        <dbReference type="PIRSR" id="PIRSR621190-1"/>
    </source>
</evidence>
<evidence type="ECO:0000256" key="7">
    <source>
        <dbReference type="ARBA" id="ARBA00023049"/>
    </source>
</evidence>
<dbReference type="AlphaFoldDB" id="A0AAD9JJU6"/>
<feature type="binding site" evidence="9">
    <location>
        <position position="103"/>
    </location>
    <ligand>
        <name>Zn(2+)</name>
        <dbReference type="ChEBI" id="CHEBI:29105"/>
        <label>2</label>
        <note>catalytic</note>
    </ligand>
</feature>
<evidence type="ECO:0000256" key="6">
    <source>
        <dbReference type="ARBA" id="ARBA00022833"/>
    </source>
</evidence>
<evidence type="ECO:0000256" key="1">
    <source>
        <dbReference type="ARBA" id="ARBA00010370"/>
    </source>
</evidence>
<gene>
    <name evidence="13" type="ORF">LSH36_285g01027</name>
</gene>
<dbReference type="Gene3D" id="3.40.390.10">
    <property type="entry name" value="Collagenase (Catalytic Domain)"/>
    <property type="match status" value="1"/>
</dbReference>
<feature type="repeat" description="Hemopexin" evidence="10">
    <location>
        <begin position="146"/>
        <end position="192"/>
    </location>
</feature>
<evidence type="ECO:0000256" key="4">
    <source>
        <dbReference type="ARBA" id="ARBA00022729"/>
    </source>
</evidence>
<dbReference type="SMART" id="SM00235">
    <property type="entry name" value="ZnMc"/>
    <property type="match status" value="1"/>
</dbReference>
<dbReference type="InterPro" id="IPR006026">
    <property type="entry name" value="Peptidase_Metallo"/>
</dbReference>
<dbReference type="Gene3D" id="2.110.10.10">
    <property type="entry name" value="Hemopexin-like domain"/>
    <property type="match status" value="1"/>
</dbReference>
<dbReference type="PANTHER" id="PTHR10201">
    <property type="entry name" value="MATRIX METALLOPROTEINASE"/>
    <property type="match status" value="1"/>
</dbReference>
<dbReference type="GO" id="GO:0030198">
    <property type="term" value="P:extracellular matrix organization"/>
    <property type="evidence" value="ECO:0007669"/>
    <property type="project" value="TreeGrafter"/>
</dbReference>
<dbReference type="SMART" id="SM00120">
    <property type="entry name" value="HX"/>
    <property type="match status" value="1"/>
</dbReference>
<dbReference type="GO" id="GO:0030574">
    <property type="term" value="P:collagen catabolic process"/>
    <property type="evidence" value="ECO:0007669"/>
    <property type="project" value="TreeGrafter"/>
</dbReference>
<evidence type="ECO:0000256" key="9">
    <source>
        <dbReference type="PIRSR" id="PIRSR621190-2"/>
    </source>
</evidence>
<feature type="chain" id="PRO_5041967949" description="Peptidase metallopeptidase domain-containing protein" evidence="11">
    <location>
        <begin position="23"/>
        <end position="238"/>
    </location>
</feature>